<name>A0ABU5U3T0_9CYAN</name>
<dbReference type="Proteomes" id="UP001301728">
    <property type="component" value="Unassembled WGS sequence"/>
</dbReference>
<keyword evidence="2" id="KW-1185">Reference proteome</keyword>
<evidence type="ECO:0000313" key="1">
    <source>
        <dbReference type="EMBL" id="MEA5521855.1"/>
    </source>
</evidence>
<sequence length="207" mass="22930">MNKLQKGFATGLATLGILGSQVLLFPISRAHAAQQLYCNGQMNNGWTYSATFLDGRFTQIRWQRSGQPPQISELTYDTENDQGQPIYRGSFQGATAVTLVDLSGGGTRPGSQVSVGVEEWGWSTGTCGVSSSERPSNTINLDTLNQQLRGLEPSEAANQLRGQNFFFVQTLEHTERQIIERWDRQADHSSIQVVYTNNRVSTVRNSQ</sequence>
<gene>
    <name evidence="1" type="ORF">VB854_23215</name>
</gene>
<evidence type="ECO:0000313" key="2">
    <source>
        <dbReference type="Proteomes" id="UP001301728"/>
    </source>
</evidence>
<dbReference type="EMBL" id="JAYGHT010000140">
    <property type="protein sequence ID" value="MEA5521855.1"/>
    <property type="molecule type" value="Genomic_DNA"/>
</dbReference>
<accession>A0ABU5U3T0</accession>
<proteinExistence type="predicted"/>
<protein>
    <submittedName>
        <fullName evidence="1">Uncharacterized protein</fullName>
    </submittedName>
</protein>
<dbReference type="RefSeq" id="WP_323222323.1">
    <property type="nucleotide sequence ID" value="NZ_JAYGHT010000140.1"/>
</dbReference>
<organism evidence="1 2">
    <name type="scientific">Limnoraphis robusta CCNP1315</name>
    <dbReference type="NCBI Taxonomy" id="3110306"/>
    <lineage>
        <taxon>Bacteria</taxon>
        <taxon>Bacillati</taxon>
        <taxon>Cyanobacteriota</taxon>
        <taxon>Cyanophyceae</taxon>
        <taxon>Oscillatoriophycideae</taxon>
        <taxon>Oscillatoriales</taxon>
        <taxon>Sirenicapillariaceae</taxon>
        <taxon>Limnoraphis</taxon>
    </lineage>
</organism>
<comment type="caution">
    <text evidence="1">The sequence shown here is derived from an EMBL/GenBank/DDBJ whole genome shotgun (WGS) entry which is preliminary data.</text>
</comment>
<reference evidence="1 2" key="1">
    <citation type="submission" date="2023-12" db="EMBL/GenBank/DDBJ databases">
        <title>Baltic Sea Cyanobacteria.</title>
        <authorList>
            <person name="Delbaje E."/>
            <person name="Fewer D.P."/>
            <person name="Shishido T.K."/>
        </authorList>
    </citation>
    <scope>NUCLEOTIDE SEQUENCE [LARGE SCALE GENOMIC DNA]</scope>
    <source>
        <strain evidence="1 2">CCNP 1315</strain>
    </source>
</reference>